<dbReference type="RefSeq" id="WP_047187135.1">
    <property type="nucleotide sequence ID" value="NZ_LCYG01000004.1"/>
</dbReference>
<dbReference type="CDD" id="cd11304">
    <property type="entry name" value="Cadherin_repeat"/>
    <property type="match status" value="1"/>
</dbReference>
<evidence type="ECO:0000313" key="2">
    <source>
        <dbReference type="Proteomes" id="UP000035489"/>
    </source>
</evidence>
<dbReference type="EMBL" id="LCYG01000004">
    <property type="protein sequence ID" value="KLK94828.1"/>
    <property type="molecule type" value="Genomic_DNA"/>
</dbReference>
<dbReference type="GO" id="GO:0005509">
    <property type="term" value="F:calcium ion binding"/>
    <property type="evidence" value="ECO:0007669"/>
    <property type="project" value="InterPro"/>
</dbReference>
<reference evidence="1 2" key="1">
    <citation type="submission" date="2015-05" db="EMBL/GenBank/DDBJ databases">
        <title>Draft genome sequence of Microvirga vignae strain BR3299, a novel nitrogen fixing bacteria isolated from Brazil semi-aired region.</title>
        <authorList>
            <person name="Zilli J.E."/>
            <person name="Passos S.R."/>
            <person name="Leite J."/>
            <person name="Baldani J.I."/>
            <person name="Xavier G.R."/>
            <person name="Rumjaneck N.G."/>
            <person name="Simoes-Araujo J.L."/>
        </authorList>
    </citation>
    <scope>NUCLEOTIDE SEQUENCE [LARGE SCALE GENOMIC DNA]</scope>
    <source>
        <strain evidence="1 2">BR3299</strain>
    </source>
</reference>
<protein>
    <recommendedName>
        <fullName evidence="3">Cadherin domain-containing protein</fullName>
    </recommendedName>
</protein>
<comment type="caution">
    <text evidence="1">The sequence shown here is derived from an EMBL/GenBank/DDBJ whole genome shotgun (WGS) entry which is preliminary data.</text>
</comment>
<sequence length="163" mass="16819">MATILLSNLTVIENASAGTVIGTLSVDGGTENETFTFTLADSLSERFEIRLNTTTGLHELVVKTGGNTLFDFETAELKEFALSISATGDVGTVISDASFTISVTDNTAPTDISLSNASVIEHAAAGAEIGVLSAIDSDLNETFTFTLTDDAGGVSRSSTAGSW</sequence>
<dbReference type="SUPFAM" id="SSF49313">
    <property type="entry name" value="Cadherin-like"/>
    <property type="match status" value="1"/>
</dbReference>
<keyword evidence="2" id="KW-1185">Reference proteome</keyword>
<dbReference type="Gene3D" id="2.60.40.60">
    <property type="entry name" value="Cadherins"/>
    <property type="match status" value="1"/>
</dbReference>
<accession>A0A0H1RI28</accession>
<gene>
    <name evidence="1" type="ORF">AA309_01080</name>
</gene>
<dbReference type="Proteomes" id="UP000035489">
    <property type="component" value="Unassembled WGS sequence"/>
</dbReference>
<evidence type="ECO:0000313" key="1">
    <source>
        <dbReference type="EMBL" id="KLK94828.1"/>
    </source>
</evidence>
<name>A0A0H1RI28_9HYPH</name>
<evidence type="ECO:0008006" key="3">
    <source>
        <dbReference type="Google" id="ProtNLM"/>
    </source>
</evidence>
<organism evidence="1 2">
    <name type="scientific">Microvirga vignae</name>
    <dbReference type="NCBI Taxonomy" id="1225564"/>
    <lineage>
        <taxon>Bacteria</taxon>
        <taxon>Pseudomonadati</taxon>
        <taxon>Pseudomonadota</taxon>
        <taxon>Alphaproteobacteria</taxon>
        <taxon>Hyphomicrobiales</taxon>
        <taxon>Methylobacteriaceae</taxon>
        <taxon>Microvirga</taxon>
    </lineage>
</organism>
<dbReference type="PATRIC" id="fig|1225564.3.peg.4131"/>
<dbReference type="InterPro" id="IPR015919">
    <property type="entry name" value="Cadherin-like_sf"/>
</dbReference>
<proteinExistence type="predicted"/>
<dbReference type="GO" id="GO:0016020">
    <property type="term" value="C:membrane"/>
    <property type="evidence" value="ECO:0007669"/>
    <property type="project" value="InterPro"/>
</dbReference>
<dbReference type="OrthoDB" id="5469761at2"/>
<dbReference type="AlphaFoldDB" id="A0A0H1RI28"/>
<dbReference type="STRING" id="1225564.AA309_01080"/>